<feature type="transmembrane region" description="Helical" evidence="6">
    <location>
        <begin position="348"/>
        <end position="370"/>
    </location>
</feature>
<evidence type="ECO:0000313" key="9">
    <source>
        <dbReference type="Proteomes" id="UP000766570"/>
    </source>
</evidence>
<evidence type="ECO:0000256" key="6">
    <source>
        <dbReference type="SAM" id="Phobius"/>
    </source>
</evidence>
<feature type="transmembrane region" description="Helical" evidence="6">
    <location>
        <begin position="23"/>
        <end position="46"/>
    </location>
</feature>
<name>A0ABS4WBU2_9MICC</name>
<dbReference type="InterPro" id="IPR008457">
    <property type="entry name" value="Cu-R_CopD_dom"/>
</dbReference>
<protein>
    <submittedName>
        <fullName evidence="8">Copper resistance protein D</fullName>
    </submittedName>
</protein>
<feature type="transmembrane region" description="Helical" evidence="6">
    <location>
        <begin position="275"/>
        <end position="296"/>
    </location>
</feature>
<gene>
    <name evidence="8" type="ORF">JOF46_001584</name>
</gene>
<dbReference type="InterPro" id="IPR019108">
    <property type="entry name" value="Caa3_assmbl_CtaG-rel"/>
</dbReference>
<dbReference type="PANTHER" id="PTHR34820">
    <property type="entry name" value="INNER MEMBRANE PROTEIN YEBZ"/>
    <property type="match status" value="1"/>
</dbReference>
<feature type="domain" description="Copper resistance protein D" evidence="7">
    <location>
        <begin position="271"/>
        <end position="369"/>
    </location>
</feature>
<sequence length="709" mass="76394">MNKSRNTQATATKVEASMPGKRLWLLLTLPALVVGVLVIIAASYFAGTAQASELGDPGPFVRWALPAAKALHHSSMAITIAALVFAATILPRSTRPKRPEPGKHDTDGGQTHPAFARTMNLAAASGMVWTVSAAAVLVFTFWDLVGKPMSADPSYTSAMLDYVLNISVGRAWAWMIVIAAITSSLAFGVRSPAWVGATTAFSFAGILPMSLIGHAAGGDDHWGAVNSIMLHLAGVCLWFGGIVVLAALAPLLATKAPGRFTGTRPILAGTVLHRFSALATISIILVAGSGVVNATIRITDWDQWMTPYGWLVIAKALATIALGALGLAHRRRVIPALEAGKLAATRAAWLVVGAETIIMATVMALATVLARTAPPTPDTAPVLPTPARLLTGYELPPELTNSSWTEVWRFDWLWIAIVLFLAIAYLWAVVTVRRRGDKWSILLTISWLLGLTALFYFTSGALAVYGKILFSVHMVDHMALTMVAPLLLVIGSPVTLALKALGSRTDGTRGPREWILVLVHSKFSAVVTNPLFAAANFAGSIIIFYESSAFGFALRNHMGHELMNLHFLITGYLFALSMIGTDPVPKRAPHAMRLVILLATMAFHAFYGVSIMSSTSLYQADWFGNMGRTWGEGALADQRLGAGAMWGIGEIPTLLLALGVMVSWNRDDTKESKRKDRQADRDNDAELHAYNEMFAQLKKQDEEIARRGR</sequence>
<feature type="transmembrane region" description="Helical" evidence="6">
    <location>
        <begin position="523"/>
        <end position="545"/>
    </location>
</feature>
<feature type="transmembrane region" description="Helical" evidence="6">
    <location>
        <begin position="412"/>
        <end position="432"/>
    </location>
</feature>
<dbReference type="InterPro" id="IPR032694">
    <property type="entry name" value="CopC/D"/>
</dbReference>
<evidence type="ECO:0000313" key="8">
    <source>
        <dbReference type="EMBL" id="MBP2373672.1"/>
    </source>
</evidence>
<dbReference type="Pfam" id="PF09678">
    <property type="entry name" value="Caa3_CtaG"/>
    <property type="match status" value="1"/>
</dbReference>
<evidence type="ECO:0000256" key="5">
    <source>
        <dbReference type="ARBA" id="ARBA00023136"/>
    </source>
</evidence>
<feature type="transmembrane region" description="Helical" evidence="6">
    <location>
        <begin position="193"/>
        <end position="216"/>
    </location>
</feature>
<reference evidence="8 9" key="1">
    <citation type="submission" date="2021-03" db="EMBL/GenBank/DDBJ databases">
        <title>Sequencing the genomes of 1000 actinobacteria strains.</title>
        <authorList>
            <person name="Klenk H.-P."/>
        </authorList>
    </citation>
    <scope>NUCLEOTIDE SEQUENCE [LARGE SCALE GENOMIC DNA]</scope>
    <source>
        <strain evidence="8 9">DSM 15454</strain>
    </source>
</reference>
<feature type="transmembrane region" description="Helical" evidence="6">
    <location>
        <begin position="565"/>
        <end position="582"/>
    </location>
</feature>
<feature type="transmembrane region" description="Helical" evidence="6">
    <location>
        <begin position="308"/>
        <end position="328"/>
    </location>
</feature>
<evidence type="ECO:0000259" key="7">
    <source>
        <dbReference type="Pfam" id="PF05425"/>
    </source>
</evidence>
<keyword evidence="2" id="KW-1003">Cell membrane</keyword>
<keyword evidence="9" id="KW-1185">Reference proteome</keyword>
<dbReference type="PANTHER" id="PTHR34820:SF4">
    <property type="entry name" value="INNER MEMBRANE PROTEIN YEBZ"/>
    <property type="match status" value="1"/>
</dbReference>
<organism evidence="8 9">
    <name type="scientific">Paeniglutamicibacter psychrophenolicus</name>
    <dbReference type="NCBI Taxonomy" id="257454"/>
    <lineage>
        <taxon>Bacteria</taxon>
        <taxon>Bacillati</taxon>
        <taxon>Actinomycetota</taxon>
        <taxon>Actinomycetes</taxon>
        <taxon>Micrococcales</taxon>
        <taxon>Micrococcaceae</taxon>
        <taxon>Paeniglutamicibacter</taxon>
    </lineage>
</organism>
<evidence type="ECO:0000256" key="4">
    <source>
        <dbReference type="ARBA" id="ARBA00022989"/>
    </source>
</evidence>
<evidence type="ECO:0000256" key="3">
    <source>
        <dbReference type="ARBA" id="ARBA00022692"/>
    </source>
</evidence>
<feature type="transmembrane region" description="Helical" evidence="6">
    <location>
        <begin position="121"/>
        <end position="142"/>
    </location>
</feature>
<dbReference type="EMBL" id="JAGIOE010000001">
    <property type="protein sequence ID" value="MBP2373672.1"/>
    <property type="molecule type" value="Genomic_DNA"/>
</dbReference>
<keyword evidence="5 6" id="KW-0472">Membrane</keyword>
<feature type="transmembrane region" description="Helical" evidence="6">
    <location>
        <begin position="478"/>
        <end position="502"/>
    </location>
</feature>
<keyword evidence="3 6" id="KW-0812">Transmembrane</keyword>
<feature type="transmembrane region" description="Helical" evidence="6">
    <location>
        <begin position="70"/>
        <end position="90"/>
    </location>
</feature>
<keyword evidence="4 6" id="KW-1133">Transmembrane helix</keyword>
<comment type="subcellular location">
    <subcellularLocation>
        <location evidence="1">Cell membrane</location>
        <topology evidence="1">Multi-pass membrane protein</topology>
    </subcellularLocation>
</comment>
<feature type="transmembrane region" description="Helical" evidence="6">
    <location>
        <begin position="228"/>
        <end position="254"/>
    </location>
</feature>
<dbReference type="RefSeq" id="WP_342592395.1">
    <property type="nucleotide sequence ID" value="NZ_BAAAMI010000011.1"/>
</dbReference>
<evidence type="ECO:0000256" key="2">
    <source>
        <dbReference type="ARBA" id="ARBA00022475"/>
    </source>
</evidence>
<accession>A0ABS4WBU2</accession>
<comment type="caution">
    <text evidence="8">The sequence shown here is derived from an EMBL/GenBank/DDBJ whole genome shotgun (WGS) entry which is preliminary data.</text>
</comment>
<feature type="transmembrane region" description="Helical" evidence="6">
    <location>
        <begin position="640"/>
        <end position="664"/>
    </location>
</feature>
<dbReference type="Proteomes" id="UP000766570">
    <property type="component" value="Unassembled WGS sequence"/>
</dbReference>
<feature type="transmembrane region" description="Helical" evidence="6">
    <location>
        <begin position="439"/>
        <end position="458"/>
    </location>
</feature>
<dbReference type="Pfam" id="PF05425">
    <property type="entry name" value="CopD"/>
    <property type="match status" value="1"/>
</dbReference>
<feature type="transmembrane region" description="Helical" evidence="6">
    <location>
        <begin position="594"/>
        <end position="620"/>
    </location>
</feature>
<proteinExistence type="predicted"/>
<evidence type="ECO:0000256" key="1">
    <source>
        <dbReference type="ARBA" id="ARBA00004651"/>
    </source>
</evidence>